<keyword evidence="4" id="KW-1185">Reference proteome</keyword>
<dbReference type="AlphaFoldDB" id="A0A1H8QK75"/>
<dbReference type="EMBL" id="FOEE01000002">
    <property type="protein sequence ID" value="SEO54640.1"/>
    <property type="molecule type" value="Genomic_DNA"/>
</dbReference>
<name>A0A1H8QK75_9ACTN</name>
<dbReference type="GO" id="GO:0016491">
    <property type="term" value="F:oxidoreductase activity"/>
    <property type="evidence" value="ECO:0007669"/>
    <property type="project" value="UniProtKB-KW"/>
</dbReference>
<dbReference type="STRING" id="673521.SAMN05660991_00654"/>
<evidence type="ECO:0000313" key="3">
    <source>
        <dbReference type="EMBL" id="SEO54640.1"/>
    </source>
</evidence>
<dbReference type="PRINTS" id="PR00081">
    <property type="entry name" value="GDHRDH"/>
</dbReference>
<evidence type="ECO:0000313" key="4">
    <source>
        <dbReference type="Proteomes" id="UP000198960"/>
    </source>
</evidence>
<comment type="similarity">
    <text evidence="1">Belongs to the short-chain dehydrogenases/reductases (SDR) family.</text>
</comment>
<evidence type="ECO:0000256" key="2">
    <source>
        <dbReference type="ARBA" id="ARBA00023002"/>
    </source>
</evidence>
<dbReference type="InterPro" id="IPR002347">
    <property type="entry name" value="SDR_fam"/>
</dbReference>
<dbReference type="PANTHER" id="PTHR43943">
    <property type="entry name" value="DEHYDROGENASE/REDUCTASE (SDR FAMILY) MEMBER 4"/>
    <property type="match status" value="1"/>
</dbReference>
<dbReference type="Gene3D" id="3.40.50.720">
    <property type="entry name" value="NAD(P)-binding Rossmann-like Domain"/>
    <property type="match status" value="1"/>
</dbReference>
<dbReference type="PANTHER" id="PTHR43943:SF17">
    <property type="entry name" value="3-PHENYLPROPIONATE-DIHYDRODIOL_CINNAMIC ACID-DIHYDRODIOL DEHYDROGENASE"/>
    <property type="match status" value="1"/>
</dbReference>
<dbReference type="SUPFAM" id="SSF51735">
    <property type="entry name" value="NAD(P)-binding Rossmann-fold domains"/>
    <property type="match status" value="1"/>
</dbReference>
<organism evidence="3 4">
    <name type="scientific">Trujillonella endophytica</name>
    <dbReference type="NCBI Taxonomy" id="673521"/>
    <lineage>
        <taxon>Bacteria</taxon>
        <taxon>Bacillati</taxon>
        <taxon>Actinomycetota</taxon>
        <taxon>Actinomycetes</taxon>
        <taxon>Geodermatophilales</taxon>
        <taxon>Geodermatophilaceae</taxon>
        <taxon>Trujillonella</taxon>
    </lineage>
</organism>
<dbReference type="Proteomes" id="UP000198960">
    <property type="component" value="Unassembled WGS sequence"/>
</dbReference>
<reference evidence="4" key="1">
    <citation type="submission" date="2016-10" db="EMBL/GenBank/DDBJ databases">
        <authorList>
            <person name="Varghese N."/>
            <person name="Submissions S."/>
        </authorList>
    </citation>
    <scope>NUCLEOTIDE SEQUENCE [LARGE SCALE GENOMIC DNA]</scope>
    <source>
        <strain evidence="4">DSM 45413</strain>
    </source>
</reference>
<keyword evidence="2" id="KW-0560">Oxidoreductase</keyword>
<dbReference type="RefSeq" id="WP_091940158.1">
    <property type="nucleotide sequence ID" value="NZ_FOEE01000002.1"/>
</dbReference>
<dbReference type="InterPro" id="IPR036291">
    <property type="entry name" value="NAD(P)-bd_dom_sf"/>
</dbReference>
<protein>
    <submittedName>
        <fullName evidence="3">NAD(P)-dependent dehydrogenase, short-chain alcohol dehydrogenase family</fullName>
    </submittedName>
</protein>
<sequence length="263" mass="27328">MDLLVRDKAYVVVGGTAGMGFAAARQLAEDGAALAVVGRTRERADAAVAALTEAGAREAVAVIADVHESGAAAAAVDTAAQRLGRLDGIAVTTGLLGHEGIEVDDARWAEFFNDVLLGTVRSVQAALPHLARQGGTVVTTAAYSIRAPELVRLPYASLKAGVAAFTKGIAKAYGKDGIRANCIAPGAIETDGLARMRQVLAEQRGLPPEGLLEQVMVEEWHLDVALRRPGRPQEVGELIAFLLSPRAGYVTGALVNIDGGTNF</sequence>
<gene>
    <name evidence="3" type="ORF">SAMN05660991_00654</name>
</gene>
<accession>A0A1H8QK75</accession>
<evidence type="ECO:0000256" key="1">
    <source>
        <dbReference type="ARBA" id="ARBA00006484"/>
    </source>
</evidence>
<dbReference type="OrthoDB" id="3676637at2"/>
<proteinExistence type="inferred from homology"/>
<dbReference type="Pfam" id="PF13561">
    <property type="entry name" value="adh_short_C2"/>
    <property type="match status" value="1"/>
</dbReference>